<feature type="binding site" evidence="17">
    <location>
        <begin position="300"/>
        <end position="307"/>
    </location>
    <ligand>
        <name>FAD</name>
        <dbReference type="ChEBI" id="CHEBI:57692"/>
    </ligand>
</feature>
<dbReference type="InterPro" id="IPR006050">
    <property type="entry name" value="DNA_photolyase_N"/>
</dbReference>
<dbReference type="Gene3D" id="1.25.40.80">
    <property type="match status" value="1"/>
</dbReference>
<evidence type="ECO:0000256" key="5">
    <source>
        <dbReference type="ARBA" id="ARBA00022490"/>
    </source>
</evidence>
<dbReference type="InterPro" id="IPR036134">
    <property type="entry name" value="Crypto/Photolyase_FAD-like_sf"/>
</dbReference>
<feature type="site" description="Electron transfer via tryptophanyl radical" evidence="18">
    <location>
        <position position="390"/>
    </location>
</feature>
<dbReference type="PANTHER" id="PTHR11455:SF17">
    <property type="entry name" value="CRYPTOCHROME-1"/>
    <property type="match status" value="1"/>
</dbReference>
<sequence length="542" mass="62525">MSDEMSGSSVLWFRHGLRFHDNPALHAAIQANHNFYPIFIFDGESAGTKVVGPNRMRFLLESLKDLDSQLQIVGQRLFVFKGSPVKIFEWMAKSLDMKTLCFEQDCEPIWAERDNAVKSFCDGAGVKWIEKVSHTLWNPKEVIEANGGVPPLTYQMFLYTVSTIGNPPRPETDVDWSKVKFGKLPEDIPDDILLYPGVPTLEDFNMRAYEGGERMVRWVGGETNAIANLRSRILVEEEAFRCGFYLPNQANPDLVAPPTSQSAALRFGCLSVRRFYWTLHDLFNEIHMGKLPSNQNITGQLIWREYFYTMSVDNAHYGEMARNPICLDIPWMPASNANHSHFLLRWKQGMTGYPFIDAAMRQLLQEGWIHHVARNAVASFLTRGDLWLSWEEGLRHFLEHLLDADWSVCAGNWMWVSSSAFEQLLDCSHCVCPVNYGRRLDPWGVYVKRYVPELSQFPVQFIYEPWKLPLEEQEKYNCVIGRDYPERIVEHKVASQINRKKMEQIRDSLMNGVPHCCPSNTEEVRQFMWLPDNCSDHVCVPT</sequence>
<evidence type="ECO:0000256" key="1">
    <source>
        <dbReference type="ARBA" id="ARBA00004123"/>
    </source>
</evidence>
<keyword evidence="14" id="KW-0804">Transcription</keyword>
<feature type="site" description="Electron transfer via tryptophanyl radical" evidence="18">
    <location>
        <position position="413"/>
    </location>
</feature>
<dbReference type="SUPFAM" id="SSF48173">
    <property type="entry name" value="Cryptochrome/photolyase FAD-binding domain"/>
    <property type="match status" value="1"/>
</dbReference>
<keyword evidence="6" id="KW-0678">Repressor</keyword>
<dbReference type="InterPro" id="IPR005101">
    <property type="entry name" value="Cryptochr/Photolyase_FAD-bd"/>
</dbReference>
<evidence type="ECO:0000256" key="11">
    <source>
        <dbReference type="ARBA" id="ARBA00022991"/>
    </source>
</evidence>
<dbReference type="GO" id="GO:0009881">
    <property type="term" value="F:photoreceptor activity"/>
    <property type="evidence" value="ECO:0007669"/>
    <property type="project" value="UniProtKB-KW"/>
</dbReference>
<evidence type="ECO:0000256" key="14">
    <source>
        <dbReference type="ARBA" id="ARBA00023163"/>
    </source>
</evidence>
<reference evidence="20" key="1">
    <citation type="journal article" date="2015" name="Insect Sci.">
        <title>Molecular characterization, tissue and developmental expression profiles of cryptochrome genes in wing dimorphic brown planthoppers, Nilaparvata lugens.</title>
        <authorList>
            <person name="Xu J.J."/>
            <person name="Wan G.J."/>
            <person name="Hu D.B."/>
            <person name="He J."/>
            <person name="Chen F.J."/>
            <person name="Wang X.H."/>
            <person name="Hua H.X."/>
            <person name="Pan W.D."/>
        </authorList>
    </citation>
    <scope>NUCLEOTIDE SEQUENCE</scope>
</reference>
<dbReference type="GO" id="GO:0003677">
    <property type="term" value="F:DNA binding"/>
    <property type="evidence" value="ECO:0007669"/>
    <property type="project" value="TreeGrafter"/>
</dbReference>
<evidence type="ECO:0000256" key="10">
    <source>
        <dbReference type="ARBA" id="ARBA00022827"/>
    </source>
</evidence>
<evidence type="ECO:0000256" key="15">
    <source>
        <dbReference type="ARBA" id="ARBA00023170"/>
    </source>
</evidence>
<dbReference type="Gene3D" id="3.40.50.620">
    <property type="entry name" value="HUPs"/>
    <property type="match status" value="1"/>
</dbReference>
<evidence type="ECO:0000256" key="17">
    <source>
        <dbReference type="PIRSR" id="PIRSR602081-1"/>
    </source>
</evidence>
<evidence type="ECO:0000256" key="16">
    <source>
        <dbReference type="ARBA" id="ARBA00023242"/>
    </source>
</evidence>
<feature type="binding site" evidence="17">
    <location>
        <position position="245"/>
    </location>
    <ligand>
        <name>FAD</name>
        <dbReference type="ChEBI" id="CHEBI:57692"/>
    </ligand>
</feature>
<keyword evidence="16" id="KW-0539">Nucleus</keyword>
<evidence type="ECO:0000256" key="12">
    <source>
        <dbReference type="ARBA" id="ARBA00023015"/>
    </source>
</evidence>
<organism evidence="20">
    <name type="scientific">Nilaparvata lugens</name>
    <name type="common">Brown planthopper</name>
    <dbReference type="NCBI Taxonomy" id="108931"/>
    <lineage>
        <taxon>Eukaryota</taxon>
        <taxon>Metazoa</taxon>
        <taxon>Ecdysozoa</taxon>
        <taxon>Arthropoda</taxon>
        <taxon>Hexapoda</taxon>
        <taxon>Insecta</taxon>
        <taxon>Pterygota</taxon>
        <taxon>Neoptera</taxon>
        <taxon>Paraneoptera</taxon>
        <taxon>Hemiptera</taxon>
        <taxon>Auchenorrhyncha</taxon>
        <taxon>Fulgoroidea</taxon>
        <taxon>Delphacidae</taxon>
        <taxon>Delphacinae</taxon>
        <taxon>Nilaparvata</taxon>
    </lineage>
</organism>
<keyword evidence="10 17" id="KW-0274">FAD</keyword>
<dbReference type="GO" id="GO:0032922">
    <property type="term" value="P:circadian regulation of gene expression"/>
    <property type="evidence" value="ECO:0007669"/>
    <property type="project" value="TreeGrafter"/>
</dbReference>
<evidence type="ECO:0000256" key="3">
    <source>
        <dbReference type="ARBA" id="ARBA00005862"/>
    </source>
</evidence>
<evidence type="ECO:0000256" key="7">
    <source>
        <dbReference type="ARBA" id="ARBA00022543"/>
    </source>
</evidence>
<dbReference type="SUPFAM" id="SSF52425">
    <property type="entry name" value="Cryptochrome/photolyase, N-terminal domain"/>
    <property type="match status" value="1"/>
</dbReference>
<dbReference type="GO" id="GO:0005634">
    <property type="term" value="C:nucleus"/>
    <property type="evidence" value="ECO:0007669"/>
    <property type="project" value="UniProtKB-SubCell"/>
</dbReference>
<keyword evidence="7" id="KW-0600">Photoreceptor protein</keyword>
<accession>A0A0H3VDD4</accession>
<feature type="site" description="Electron transfer via tryptophanyl radical" evidence="18">
    <location>
        <position position="331"/>
    </location>
</feature>
<dbReference type="EMBL" id="KM108579">
    <property type="protein sequence ID" value="AJY53623.1"/>
    <property type="molecule type" value="mRNA"/>
</dbReference>
<dbReference type="Pfam" id="PF00875">
    <property type="entry name" value="DNA_photolyase"/>
    <property type="match status" value="1"/>
</dbReference>
<keyword evidence="15" id="KW-0675">Receptor</keyword>
<dbReference type="Pfam" id="PF03441">
    <property type="entry name" value="FAD_binding_7"/>
    <property type="match status" value="1"/>
</dbReference>
<keyword evidence="5" id="KW-0963">Cytoplasm</keyword>
<comment type="similarity">
    <text evidence="3">Belongs to the DNA photolyase class-1 family.</text>
</comment>
<dbReference type="OrthoDB" id="435881at2759"/>
<protein>
    <recommendedName>
        <fullName evidence="4">Cryptochrome-1</fullName>
    </recommendedName>
</protein>
<dbReference type="InterPro" id="IPR036155">
    <property type="entry name" value="Crypto/Photolyase_N_sf"/>
</dbReference>
<evidence type="ECO:0000256" key="18">
    <source>
        <dbReference type="PIRSR" id="PIRSR602081-2"/>
    </source>
</evidence>
<dbReference type="PRINTS" id="PR00147">
    <property type="entry name" value="DNAPHOTLYASE"/>
</dbReference>
<dbReference type="InterPro" id="IPR014729">
    <property type="entry name" value="Rossmann-like_a/b/a_fold"/>
</dbReference>
<dbReference type="PROSITE" id="PS51645">
    <property type="entry name" value="PHR_CRY_ALPHA_BETA"/>
    <property type="match status" value="1"/>
</dbReference>
<keyword evidence="13" id="KW-0090">Biological rhythms</keyword>
<keyword evidence="11" id="KW-0157">Chromophore</keyword>
<dbReference type="AlphaFoldDB" id="A0A0H3VDD4"/>
<keyword evidence="7" id="KW-0716">Sensory transduction</keyword>
<dbReference type="GO" id="GO:0043153">
    <property type="term" value="P:entrainment of circadian clock by photoperiod"/>
    <property type="evidence" value="ECO:0007669"/>
    <property type="project" value="TreeGrafter"/>
</dbReference>
<comment type="subcellular location">
    <subcellularLocation>
        <location evidence="2">Cytoplasm</location>
        <location evidence="2">Perinuclear region</location>
    </subcellularLocation>
    <subcellularLocation>
        <location evidence="1">Nucleus</location>
    </subcellularLocation>
</comment>
<dbReference type="PANTHER" id="PTHR11455">
    <property type="entry name" value="CRYPTOCHROME"/>
    <property type="match status" value="1"/>
</dbReference>
<feature type="domain" description="Photolyase/cryptochrome alpha/beta" evidence="19">
    <location>
        <begin position="7"/>
        <end position="136"/>
    </location>
</feature>
<keyword evidence="12" id="KW-0805">Transcription regulation</keyword>
<name>A0A0H3VDD4_NILLU</name>
<dbReference type="GO" id="GO:0071949">
    <property type="term" value="F:FAD binding"/>
    <property type="evidence" value="ECO:0007669"/>
    <property type="project" value="TreeGrafter"/>
</dbReference>
<evidence type="ECO:0000256" key="13">
    <source>
        <dbReference type="ARBA" id="ARBA00023108"/>
    </source>
</evidence>
<evidence type="ECO:0000256" key="2">
    <source>
        <dbReference type="ARBA" id="ARBA00004556"/>
    </source>
</evidence>
<feature type="binding site" evidence="17">
    <location>
        <begin position="403"/>
        <end position="405"/>
    </location>
    <ligand>
        <name>FAD</name>
        <dbReference type="ChEBI" id="CHEBI:57692"/>
    </ligand>
</feature>
<evidence type="ECO:0000259" key="19">
    <source>
        <dbReference type="PROSITE" id="PS51645"/>
    </source>
</evidence>
<comment type="cofactor">
    <cofactor evidence="17">
        <name>FAD</name>
        <dbReference type="ChEBI" id="CHEBI:57692"/>
    </cofactor>
    <text evidence="17">Binds 1 FAD per subunit.</text>
</comment>
<dbReference type="InterPro" id="IPR002081">
    <property type="entry name" value="Cryptochrome/DNA_photolyase_1"/>
</dbReference>
<keyword evidence="9" id="KW-0547">Nucleotide-binding</keyword>
<keyword evidence="8 17" id="KW-0285">Flavoprotein</keyword>
<dbReference type="GO" id="GO:0045892">
    <property type="term" value="P:negative regulation of DNA-templated transcription"/>
    <property type="evidence" value="ECO:0007669"/>
    <property type="project" value="TreeGrafter"/>
</dbReference>
<gene>
    <name evidence="20" type="primary">cry1</name>
</gene>
<evidence type="ECO:0000256" key="4">
    <source>
        <dbReference type="ARBA" id="ARBA00021159"/>
    </source>
</evidence>
<evidence type="ECO:0000256" key="8">
    <source>
        <dbReference type="ARBA" id="ARBA00022630"/>
    </source>
</evidence>
<evidence type="ECO:0000256" key="9">
    <source>
        <dbReference type="ARBA" id="ARBA00022741"/>
    </source>
</evidence>
<evidence type="ECO:0000256" key="6">
    <source>
        <dbReference type="ARBA" id="ARBA00022491"/>
    </source>
</evidence>
<proteinExistence type="evidence at transcript level"/>
<dbReference type="GO" id="GO:0048471">
    <property type="term" value="C:perinuclear region of cytoplasm"/>
    <property type="evidence" value="ECO:0007669"/>
    <property type="project" value="UniProtKB-SubCell"/>
</dbReference>
<evidence type="ECO:0000313" key="20">
    <source>
        <dbReference type="EMBL" id="AJY53623.1"/>
    </source>
</evidence>
<dbReference type="Gene3D" id="1.10.579.10">
    <property type="entry name" value="DNA Cyclobutane Dipyrimidine Photolyase, subunit A, domain 3"/>
    <property type="match status" value="1"/>
</dbReference>